<protein>
    <submittedName>
        <fullName evidence="1">Uncharacterized protein</fullName>
    </submittedName>
</protein>
<evidence type="ECO:0000313" key="1">
    <source>
        <dbReference type="EMBL" id="PHJ37461.1"/>
    </source>
</evidence>
<dbReference type="Proteomes" id="UP000222564">
    <property type="component" value="Unassembled WGS sequence"/>
</dbReference>
<gene>
    <name evidence="1" type="ORF">P378_16385</name>
</gene>
<organism evidence="1 2">
    <name type="scientific">Desulforamulus profundi</name>
    <dbReference type="NCBI Taxonomy" id="1383067"/>
    <lineage>
        <taxon>Bacteria</taxon>
        <taxon>Bacillati</taxon>
        <taxon>Bacillota</taxon>
        <taxon>Clostridia</taxon>
        <taxon>Eubacteriales</taxon>
        <taxon>Peptococcaceae</taxon>
        <taxon>Desulforamulus</taxon>
    </lineage>
</organism>
<sequence>MNQNLLRTLDGQSPFTLFLILILLILGTEQEVERYLENAKTFVLETKRSLESIRGGFENMQANMLSFHTHLMELQQKK</sequence>
<name>A0A2C6L1V8_9FIRM</name>
<accession>A0A2C6L1V8</accession>
<dbReference type="EMBL" id="AWQQ01000091">
    <property type="protein sequence ID" value="PHJ37461.1"/>
    <property type="molecule type" value="Genomic_DNA"/>
</dbReference>
<dbReference type="OrthoDB" id="1787345at2"/>
<proteinExistence type="predicted"/>
<evidence type="ECO:0000313" key="2">
    <source>
        <dbReference type="Proteomes" id="UP000222564"/>
    </source>
</evidence>
<dbReference type="RefSeq" id="WP_099083765.1">
    <property type="nucleotide sequence ID" value="NZ_AWQQ01000091.1"/>
</dbReference>
<keyword evidence="2" id="KW-1185">Reference proteome</keyword>
<dbReference type="AlphaFoldDB" id="A0A2C6L1V8"/>
<reference evidence="1 2" key="1">
    <citation type="submission" date="2013-09" db="EMBL/GenBank/DDBJ databases">
        <title>Biodegradation of hydrocarbons in the deep terrestrial subsurface : characterization of a microbial consortium composed of two Desulfotomaculum species originating from a deep geological formation.</title>
        <authorList>
            <person name="Aullo T."/>
            <person name="Berlendis S."/>
            <person name="Lascourreges J.-F."/>
            <person name="Dessort D."/>
            <person name="Saint-Laurent S."/>
            <person name="Schraauwers B."/>
            <person name="Mas J."/>
            <person name="Magot M."/>
            <person name="Ranchou-Peyruse A."/>
        </authorList>
    </citation>
    <scope>NUCLEOTIDE SEQUENCE [LARGE SCALE GENOMIC DNA]</scope>
    <source>
        <strain evidence="1 2">Bs107</strain>
    </source>
</reference>
<comment type="caution">
    <text evidence="1">The sequence shown here is derived from an EMBL/GenBank/DDBJ whole genome shotgun (WGS) entry which is preliminary data.</text>
</comment>